<dbReference type="GO" id="GO:0016757">
    <property type="term" value="F:glycosyltransferase activity"/>
    <property type="evidence" value="ECO:0007669"/>
    <property type="project" value="UniProtKB-KW"/>
</dbReference>
<comment type="caution">
    <text evidence="1">The sequence shown here is derived from an EMBL/GenBank/DDBJ whole genome shotgun (WGS) entry which is preliminary data.</text>
</comment>
<dbReference type="CDD" id="cd01635">
    <property type="entry name" value="Glycosyltransferase_GTB-type"/>
    <property type="match status" value="1"/>
</dbReference>
<dbReference type="Gene3D" id="3.40.50.2000">
    <property type="entry name" value="Glycogen Phosphorylase B"/>
    <property type="match status" value="2"/>
</dbReference>
<evidence type="ECO:0000313" key="2">
    <source>
        <dbReference type="Proteomes" id="UP001487296"/>
    </source>
</evidence>
<keyword evidence="1" id="KW-0808">Transferase</keyword>
<keyword evidence="2" id="KW-1185">Reference proteome</keyword>
<proteinExistence type="predicted"/>
<protein>
    <submittedName>
        <fullName evidence="1">Glycosyltransferase</fullName>
        <ecNumber evidence="1">2.4.-.-</ecNumber>
    </submittedName>
</protein>
<dbReference type="RefSeq" id="WP_215758547.1">
    <property type="nucleotide sequence ID" value="NZ_JAHKBE010000001.1"/>
</dbReference>
<reference evidence="1 2" key="1">
    <citation type="submission" date="2024-04" db="EMBL/GenBank/DDBJ databases">
        <title>Human intestinal bacterial collection.</title>
        <authorList>
            <person name="Pauvert C."/>
            <person name="Hitch T.C.A."/>
            <person name="Clavel T."/>
        </authorList>
    </citation>
    <scope>NUCLEOTIDE SEQUENCE [LARGE SCALE GENOMIC DNA]</scope>
    <source>
        <strain evidence="1 2">CLA-AA-H145</strain>
    </source>
</reference>
<organism evidence="1 2">
    <name type="scientific">Hallella faecis</name>
    <dbReference type="NCBI Taxonomy" id="2841596"/>
    <lineage>
        <taxon>Bacteria</taxon>
        <taxon>Pseudomonadati</taxon>
        <taxon>Bacteroidota</taxon>
        <taxon>Bacteroidia</taxon>
        <taxon>Bacteroidales</taxon>
        <taxon>Prevotellaceae</taxon>
        <taxon>Hallella</taxon>
    </lineage>
</organism>
<gene>
    <name evidence="1" type="ORF">AAAT34_00860</name>
</gene>
<dbReference type="SUPFAM" id="SSF53756">
    <property type="entry name" value="UDP-Glycosyltransferase/glycogen phosphorylase"/>
    <property type="match status" value="1"/>
</dbReference>
<name>A0ABV1FMI8_9BACT</name>
<dbReference type="EC" id="2.4.-.-" evidence="1"/>
<sequence>MMKILLLSNQCLNKDGVGNPIMYRMERSMATLPDVGEVRFMPFTNRLGCFRDIRQVASCYDVVHIHFGGLYALLLRLALIGINKPMVITFHGTDIHAKSIKTAHGIAKKLKIKVNQWASFLSIPLFSSCGFVTTEMTHYVPRALRQWQQSKFFVQRLGVDYSLFTPVTHAEACQRLGIPNRPYALFSDVSGTNIKRRDIAEAIVSQMNGEVALLRMTHVKPELVPLYISAASFLLLTSDEEGSPNIIRECLVMNKPVFSVNVGDAAKQLEGLANSAIISRDPKLAAQKISEVVSKPYTDNTRERQRAKLDFDHLNQAVVALYKRLTSK</sequence>
<keyword evidence="1" id="KW-0328">Glycosyltransferase</keyword>
<evidence type="ECO:0000313" key="1">
    <source>
        <dbReference type="EMBL" id="MEQ2485600.1"/>
    </source>
</evidence>
<accession>A0ABV1FMI8</accession>
<dbReference type="Proteomes" id="UP001487296">
    <property type="component" value="Unassembled WGS sequence"/>
</dbReference>
<dbReference type="EMBL" id="JBBNFP010000002">
    <property type="protein sequence ID" value="MEQ2485600.1"/>
    <property type="molecule type" value="Genomic_DNA"/>
</dbReference>